<dbReference type="GO" id="GO:1903785">
    <property type="term" value="P:L-valine transmembrane transport"/>
    <property type="evidence" value="ECO:0007669"/>
    <property type="project" value="TreeGrafter"/>
</dbReference>
<keyword evidence="6 8" id="KW-1133">Transmembrane helix</keyword>
<dbReference type="PANTHER" id="PTHR34979">
    <property type="entry name" value="INNER MEMBRANE PROTEIN YGAZ"/>
    <property type="match status" value="1"/>
</dbReference>
<keyword evidence="5 8" id="KW-0812">Transmembrane</keyword>
<evidence type="ECO:0000256" key="8">
    <source>
        <dbReference type="SAM" id="Phobius"/>
    </source>
</evidence>
<comment type="subcellular location">
    <subcellularLocation>
        <location evidence="1">Cell membrane</location>
        <topology evidence="1">Multi-pass membrane protein</topology>
    </subcellularLocation>
</comment>
<evidence type="ECO:0000256" key="6">
    <source>
        <dbReference type="ARBA" id="ARBA00022989"/>
    </source>
</evidence>
<organism evidence="9 10">
    <name type="scientific">Nocardia ignorata</name>
    <dbReference type="NCBI Taxonomy" id="145285"/>
    <lineage>
        <taxon>Bacteria</taxon>
        <taxon>Bacillati</taxon>
        <taxon>Actinomycetota</taxon>
        <taxon>Actinomycetes</taxon>
        <taxon>Mycobacteriales</taxon>
        <taxon>Nocardiaceae</taxon>
        <taxon>Nocardia</taxon>
    </lineage>
</organism>
<evidence type="ECO:0000256" key="2">
    <source>
        <dbReference type="ARBA" id="ARBA00010735"/>
    </source>
</evidence>
<proteinExistence type="inferred from homology"/>
<evidence type="ECO:0000313" key="10">
    <source>
        <dbReference type="Proteomes" id="UP000295087"/>
    </source>
</evidence>
<keyword evidence="3" id="KW-0813">Transport</keyword>
<accession>A0A4V6PUR1</accession>
<dbReference type="InterPro" id="IPR011606">
    <property type="entry name" value="Brnchd-chn_aa_trnsp_permease"/>
</dbReference>
<comment type="similarity">
    <text evidence="2">Belongs to the AzlC family.</text>
</comment>
<dbReference type="GO" id="GO:0005886">
    <property type="term" value="C:plasma membrane"/>
    <property type="evidence" value="ECO:0007669"/>
    <property type="project" value="UniProtKB-SubCell"/>
</dbReference>
<reference evidence="9 10" key="1">
    <citation type="submission" date="2019-03" db="EMBL/GenBank/DDBJ databases">
        <title>Genomic Encyclopedia of Type Strains, Phase IV (KMG-IV): sequencing the most valuable type-strain genomes for metagenomic binning, comparative biology and taxonomic classification.</title>
        <authorList>
            <person name="Goeker M."/>
        </authorList>
    </citation>
    <scope>NUCLEOTIDE SEQUENCE [LARGE SCALE GENOMIC DNA]</scope>
    <source>
        <strain evidence="9 10">DSM 44496</strain>
    </source>
</reference>
<dbReference type="Pfam" id="PF03591">
    <property type="entry name" value="AzlC"/>
    <property type="match status" value="1"/>
</dbReference>
<gene>
    <name evidence="9" type="ORF">DFR75_10367</name>
</gene>
<feature type="transmembrane region" description="Helical" evidence="8">
    <location>
        <begin position="130"/>
        <end position="156"/>
    </location>
</feature>
<feature type="transmembrane region" description="Helical" evidence="8">
    <location>
        <begin position="61"/>
        <end position="83"/>
    </location>
</feature>
<keyword evidence="7 8" id="KW-0472">Membrane</keyword>
<dbReference type="AlphaFoldDB" id="A0A4V6PUR1"/>
<evidence type="ECO:0000256" key="5">
    <source>
        <dbReference type="ARBA" id="ARBA00022692"/>
    </source>
</evidence>
<protein>
    <submittedName>
        <fullName evidence="9">4-azaleucine resistance transporter AzlC</fullName>
    </submittedName>
</protein>
<evidence type="ECO:0000256" key="3">
    <source>
        <dbReference type="ARBA" id="ARBA00022448"/>
    </source>
</evidence>
<keyword evidence="4" id="KW-1003">Cell membrane</keyword>
<comment type="caution">
    <text evidence="9">The sequence shown here is derived from an EMBL/GenBank/DDBJ whole genome shotgun (WGS) entry which is preliminary data.</text>
</comment>
<name>A0A4V6PUR1_NOCIG</name>
<dbReference type="PANTHER" id="PTHR34979:SF1">
    <property type="entry name" value="INNER MEMBRANE PROTEIN YGAZ"/>
    <property type="match status" value="1"/>
</dbReference>
<feature type="transmembrane region" description="Helical" evidence="8">
    <location>
        <begin position="162"/>
        <end position="181"/>
    </location>
</feature>
<evidence type="ECO:0000313" key="9">
    <source>
        <dbReference type="EMBL" id="TDP38412.1"/>
    </source>
</evidence>
<evidence type="ECO:0000256" key="1">
    <source>
        <dbReference type="ARBA" id="ARBA00004651"/>
    </source>
</evidence>
<dbReference type="EMBL" id="SNXK01000003">
    <property type="protein sequence ID" value="TDP38412.1"/>
    <property type="molecule type" value="Genomic_DNA"/>
</dbReference>
<sequence length="276" mass="27637">MKNMRSIWRTLDRRTAAAVAAACLAVGLFGVSYGASTIAAGFPVWMPIVAAVTVLAGGSELLFFGIVAAGGSPLAAVVAGLLLNARHLPYGLAAPDVFGHGWRRLFGIHVLNDESVAFATAPGARERKRAAYWACGIGVALCWPLGATLGAALGSLVPDTSALGLDAVFPVILLTLLLPALRDRATLRPVLAGAGLAVAIAPFVPAGLPVLIALIGLVLASRPAKPTDSAAAQPESVGGVGHAEVDAAGAGVRPGGWVAADSDCCPPAAFSRGGAS</sequence>
<keyword evidence="10" id="KW-1185">Reference proteome</keyword>
<feature type="transmembrane region" description="Helical" evidence="8">
    <location>
        <begin position="193"/>
        <end position="219"/>
    </location>
</feature>
<dbReference type="Proteomes" id="UP000295087">
    <property type="component" value="Unassembled WGS sequence"/>
</dbReference>
<evidence type="ECO:0000256" key="7">
    <source>
        <dbReference type="ARBA" id="ARBA00023136"/>
    </source>
</evidence>
<evidence type="ECO:0000256" key="4">
    <source>
        <dbReference type="ARBA" id="ARBA00022475"/>
    </source>
</evidence>